<dbReference type="STRING" id="1817863.A2Y62_21625"/>
<proteinExistence type="predicted"/>
<dbReference type="InterPro" id="IPR017900">
    <property type="entry name" value="4Fe4S_Fe_S_CS"/>
</dbReference>
<evidence type="ECO:0000313" key="5">
    <source>
        <dbReference type="EMBL" id="OGF67956.1"/>
    </source>
</evidence>
<dbReference type="AlphaFoldDB" id="A0A1F5VWV7"/>
<dbReference type="GO" id="GO:0051536">
    <property type="term" value="F:iron-sulfur cluster binding"/>
    <property type="evidence" value="ECO:0007669"/>
    <property type="project" value="UniProtKB-KW"/>
</dbReference>
<keyword evidence="1" id="KW-0479">Metal-binding</keyword>
<dbReference type="Pfam" id="PF00037">
    <property type="entry name" value="Fer4"/>
    <property type="match status" value="1"/>
</dbReference>
<organism evidence="5 6">
    <name type="scientific">Candidatus Fischerbacteria bacterium RBG_13_37_8</name>
    <dbReference type="NCBI Taxonomy" id="1817863"/>
    <lineage>
        <taxon>Bacteria</taxon>
        <taxon>Candidatus Fischeribacteriota</taxon>
    </lineage>
</organism>
<dbReference type="PROSITE" id="PS00198">
    <property type="entry name" value="4FE4S_FER_1"/>
    <property type="match status" value="1"/>
</dbReference>
<feature type="domain" description="4Fe-4S ferredoxin-type" evidence="4">
    <location>
        <begin position="124"/>
        <end position="152"/>
    </location>
</feature>
<evidence type="ECO:0000256" key="3">
    <source>
        <dbReference type="ARBA" id="ARBA00023014"/>
    </source>
</evidence>
<accession>A0A1F5VWV7</accession>
<name>A0A1F5VWV7_9BACT</name>
<dbReference type="EMBL" id="MFGW01000039">
    <property type="protein sequence ID" value="OGF67956.1"/>
    <property type="molecule type" value="Genomic_DNA"/>
</dbReference>
<evidence type="ECO:0000256" key="2">
    <source>
        <dbReference type="ARBA" id="ARBA00023004"/>
    </source>
</evidence>
<keyword evidence="2" id="KW-0408">Iron</keyword>
<dbReference type="Gene3D" id="3.30.70.20">
    <property type="match status" value="1"/>
</dbReference>
<dbReference type="SUPFAM" id="SSF54862">
    <property type="entry name" value="4Fe-4S ferredoxins"/>
    <property type="match status" value="1"/>
</dbReference>
<evidence type="ECO:0000259" key="4">
    <source>
        <dbReference type="PROSITE" id="PS51379"/>
    </source>
</evidence>
<protein>
    <recommendedName>
        <fullName evidence="4">4Fe-4S ferredoxin-type domain-containing protein</fullName>
    </recommendedName>
</protein>
<dbReference type="GO" id="GO:0046872">
    <property type="term" value="F:metal ion binding"/>
    <property type="evidence" value="ECO:0007669"/>
    <property type="project" value="UniProtKB-KW"/>
</dbReference>
<comment type="caution">
    <text evidence="5">The sequence shown here is derived from an EMBL/GenBank/DDBJ whole genome shotgun (WGS) entry which is preliminary data.</text>
</comment>
<sequence length="185" mass="21291">MNDQQYPVHYVCTKEEALNLINQHKKFWLSDCGCRVGKGSVCKQSRIDVCLYFTDTWEGMGSPLRSISKKEALLVLEESKNKNLVSRPFRNPKDKNITDGVCFCCNDCCAYFLCPDEVCDNGKYRESTDMEKCNLCGICVDLCYFHARKIENDQMIVIKDNCYRCGICAEICPEVSIQMILREQE</sequence>
<dbReference type="Proteomes" id="UP000178943">
    <property type="component" value="Unassembled WGS sequence"/>
</dbReference>
<evidence type="ECO:0000313" key="6">
    <source>
        <dbReference type="Proteomes" id="UP000178943"/>
    </source>
</evidence>
<reference evidence="5 6" key="1">
    <citation type="journal article" date="2016" name="Nat. Commun.">
        <title>Thousands of microbial genomes shed light on interconnected biogeochemical processes in an aquifer system.</title>
        <authorList>
            <person name="Anantharaman K."/>
            <person name="Brown C.T."/>
            <person name="Hug L.A."/>
            <person name="Sharon I."/>
            <person name="Castelle C.J."/>
            <person name="Probst A.J."/>
            <person name="Thomas B.C."/>
            <person name="Singh A."/>
            <person name="Wilkins M.J."/>
            <person name="Karaoz U."/>
            <person name="Brodie E.L."/>
            <person name="Williams K.H."/>
            <person name="Hubbard S.S."/>
            <person name="Banfield J.F."/>
        </authorList>
    </citation>
    <scope>NUCLEOTIDE SEQUENCE [LARGE SCALE GENOMIC DNA]</scope>
</reference>
<dbReference type="InterPro" id="IPR017896">
    <property type="entry name" value="4Fe4S_Fe-S-bd"/>
</dbReference>
<keyword evidence="3" id="KW-0411">Iron-sulfur</keyword>
<evidence type="ECO:0000256" key="1">
    <source>
        <dbReference type="ARBA" id="ARBA00022723"/>
    </source>
</evidence>
<dbReference type="PROSITE" id="PS51379">
    <property type="entry name" value="4FE4S_FER_2"/>
    <property type="match status" value="2"/>
</dbReference>
<gene>
    <name evidence="5" type="ORF">A2Y62_21625</name>
</gene>
<feature type="domain" description="4Fe-4S ferredoxin-type" evidence="4">
    <location>
        <begin position="153"/>
        <end position="182"/>
    </location>
</feature>